<evidence type="ECO:0000256" key="2">
    <source>
        <dbReference type="ARBA" id="ARBA00022692"/>
    </source>
</evidence>
<organism evidence="6 7">
    <name type="scientific">Albula goreensis</name>
    <dbReference type="NCBI Taxonomy" id="1534307"/>
    <lineage>
        <taxon>Eukaryota</taxon>
        <taxon>Metazoa</taxon>
        <taxon>Chordata</taxon>
        <taxon>Craniata</taxon>
        <taxon>Vertebrata</taxon>
        <taxon>Euteleostomi</taxon>
        <taxon>Actinopterygii</taxon>
        <taxon>Neopterygii</taxon>
        <taxon>Teleostei</taxon>
        <taxon>Albuliformes</taxon>
        <taxon>Albulidae</taxon>
        <taxon>Albula</taxon>
    </lineage>
</organism>
<dbReference type="Proteomes" id="UP000829720">
    <property type="component" value="Unassembled WGS sequence"/>
</dbReference>
<proteinExistence type="predicted"/>
<dbReference type="PANTHER" id="PTHR16100:SF3">
    <property type="match status" value="1"/>
</dbReference>
<keyword evidence="4 5" id="KW-0472">Membrane</keyword>
<dbReference type="Pfam" id="PF15099">
    <property type="entry name" value="PIRT"/>
    <property type="match status" value="1"/>
</dbReference>
<dbReference type="GO" id="GO:0016020">
    <property type="term" value="C:membrane"/>
    <property type="evidence" value="ECO:0007669"/>
    <property type="project" value="UniProtKB-SubCell"/>
</dbReference>
<reference evidence="6" key="1">
    <citation type="submission" date="2021-01" db="EMBL/GenBank/DDBJ databases">
        <authorList>
            <person name="Zahm M."/>
            <person name="Roques C."/>
            <person name="Cabau C."/>
            <person name="Klopp C."/>
            <person name="Donnadieu C."/>
            <person name="Jouanno E."/>
            <person name="Lampietro C."/>
            <person name="Louis A."/>
            <person name="Herpin A."/>
            <person name="Echchiki A."/>
            <person name="Berthelot C."/>
            <person name="Parey E."/>
            <person name="Roest-Crollius H."/>
            <person name="Braasch I."/>
            <person name="Postlethwait J."/>
            <person name="Bobe J."/>
            <person name="Montfort J."/>
            <person name="Bouchez O."/>
            <person name="Begum T."/>
            <person name="Mejri S."/>
            <person name="Adams A."/>
            <person name="Chen W.-J."/>
            <person name="Guiguen Y."/>
        </authorList>
    </citation>
    <scope>NUCLEOTIDE SEQUENCE</scope>
    <source>
        <tissue evidence="6">Blood</tissue>
    </source>
</reference>
<evidence type="ECO:0000256" key="1">
    <source>
        <dbReference type="ARBA" id="ARBA00004141"/>
    </source>
</evidence>
<dbReference type="EMBL" id="JAERUA010000008">
    <property type="protein sequence ID" value="KAI1896037.1"/>
    <property type="molecule type" value="Genomic_DNA"/>
</dbReference>
<dbReference type="AlphaFoldDB" id="A0A8T3DKZ2"/>
<evidence type="ECO:0000313" key="7">
    <source>
        <dbReference type="Proteomes" id="UP000829720"/>
    </source>
</evidence>
<keyword evidence="7" id="KW-1185">Reference proteome</keyword>
<gene>
    <name evidence="6" type="ORF">AGOR_G00090670</name>
</gene>
<dbReference type="PANTHER" id="PTHR16100">
    <property type="entry name" value="PHOSPHOINOSITIDE-INTERACTING PROTEIN FAMILY MEMBER"/>
    <property type="match status" value="1"/>
</dbReference>
<dbReference type="InterPro" id="IPR028068">
    <property type="entry name" value="PIRT"/>
</dbReference>
<keyword evidence="3 5" id="KW-1133">Transmembrane helix</keyword>
<evidence type="ECO:0000256" key="4">
    <source>
        <dbReference type="ARBA" id="ARBA00023136"/>
    </source>
</evidence>
<evidence type="ECO:0000313" key="6">
    <source>
        <dbReference type="EMBL" id="KAI1896037.1"/>
    </source>
</evidence>
<dbReference type="OrthoDB" id="9905550at2759"/>
<sequence>MAITLRGYRHTTHRMLSTGITGSSAARQARSGDTVRRTLWPKADDSSVEPHSLARYHKPVIVMVIGGLLLAAACVISLLRYTQLPGMSNTMGTVCLSVGFVFLVTGLLWVPVIQKRQKEKSLAQCEPATSSPG</sequence>
<comment type="caution">
    <text evidence="6">The sequence shown here is derived from an EMBL/GenBank/DDBJ whole genome shotgun (WGS) entry which is preliminary data.</text>
</comment>
<comment type="subcellular location">
    <subcellularLocation>
        <location evidence="1">Membrane</location>
        <topology evidence="1">Multi-pass membrane protein</topology>
    </subcellularLocation>
</comment>
<evidence type="ECO:0000256" key="3">
    <source>
        <dbReference type="ARBA" id="ARBA00022989"/>
    </source>
</evidence>
<name>A0A8T3DKZ2_9TELE</name>
<evidence type="ECO:0000256" key="5">
    <source>
        <dbReference type="SAM" id="Phobius"/>
    </source>
</evidence>
<feature type="transmembrane region" description="Helical" evidence="5">
    <location>
        <begin position="60"/>
        <end position="79"/>
    </location>
</feature>
<keyword evidence="2 5" id="KW-0812">Transmembrane</keyword>
<accession>A0A8T3DKZ2</accession>
<feature type="transmembrane region" description="Helical" evidence="5">
    <location>
        <begin position="91"/>
        <end position="110"/>
    </location>
</feature>
<protein>
    <submittedName>
        <fullName evidence="6">Uncharacterized protein</fullName>
    </submittedName>
</protein>